<dbReference type="CDD" id="cd04332">
    <property type="entry name" value="YbaK_like"/>
    <property type="match status" value="1"/>
</dbReference>
<dbReference type="Pfam" id="PF04073">
    <property type="entry name" value="tRNA_edit"/>
    <property type="match status" value="1"/>
</dbReference>
<dbReference type="AlphaFoldDB" id="A0A455SMH0"/>
<proteinExistence type="predicted"/>
<dbReference type="InterPro" id="IPR036754">
    <property type="entry name" value="YbaK/aa-tRNA-synt-asso_dom_sf"/>
</dbReference>
<organism evidence="2">
    <name type="scientific">Thermosporothrix sp. COM3</name>
    <dbReference type="NCBI Taxonomy" id="2490863"/>
    <lineage>
        <taxon>Bacteria</taxon>
        <taxon>Bacillati</taxon>
        <taxon>Chloroflexota</taxon>
        <taxon>Ktedonobacteria</taxon>
        <taxon>Ktedonobacterales</taxon>
        <taxon>Thermosporotrichaceae</taxon>
        <taxon>Thermosporothrix</taxon>
    </lineage>
</organism>
<dbReference type="SUPFAM" id="SSF55826">
    <property type="entry name" value="YbaK/ProRS associated domain"/>
    <property type="match status" value="1"/>
</dbReference>
<dbReference type="InterPro" id="IPR007214">
    <property type="entry name" value="YbaK/aa-tRNA-synth-assoc-dom"/>
</dbReference>
<name>A0A455SMH0_9CHLR</name>
<dbReference type="EMBL" id="AP019376">
    <property type="protein sequence ID" value="BBH86264.1"/>
    <property type="molecule type" value="Genomic_DNA"/>
</dbReference>
<gene>
    <name evidence="2" type="ORF">KTC_10150</name>
</gene>
<sequence>MSCKERIIAHIEERKIPYKIVEHPCAYSAHALAQCKQLPEQRVAKVVLAYVDEKLVMLVLPGSQKVDLERLREAFHASLVQLAREHEFAELFPDCELGAMPPLGNLYNIPVYVDTRLQEEEEIIFPAGSHHEAIQIKYEDFERLAHPIKLDCARSAIYTR</sequence>
<reference evidence="2" key="1">
    <citation type="submission" date="2018-12" db="EMBL/GenBank/DDBJ databases">
        <title>Novel natural products biosynthetic potential of the class Ktedonobacteria.</title>
        <authorList>
            <person name="Zheng Y."/>
            <person name="Saitou A."/>
            <person name="Wang C.M."/>
            <person name="Toyoda A."/>
            <person name="Minakuchi Y."/>
            <person name="Sekiguchi Y."/>
            <person name="Ueda K."/>
            <person name="Takano H."/>
            <person name="Sakai Y."/>
            <person name="Yokota A."/>
            <person name="Yabe S."/>
        </authorList>
    </citation>
    <scope>NUCLEOTIDE SEQUENCE</scope>
    <source>
        <strain evidence="2">COM3</strain>
    </source>
</reference>
<feature type="domain" description="YbaK/aminoacyl-tRNA synthetase-associated" evidence="1">
    <location>
        <begin position="23"/>
        <end position="144"/>
    </location>
</feature>
<evidence type="ECO:0000313" key="2">
    <source>
        <dbReference type="EMBL" id="BBH86264.1"/>
    </source>
</evidence>
<dbReference type="GO" id="GO:0002161">
    <property type="term" value="F:aminoacyl-tRNA deacylase activity"/>
    <property type="evidence" value="ECO:0007669"/>
    <property type="project" value="InterPro"/>
</dbReference>
<accession>A0A455SMH0</accession>
<dbReference type="Gene3D" id="3.90.960.10">
    <property type="entry name" value="YbaK/aminoacyl-tRNA synthetase-associated domain"/>
    <property type="match status" value="1"/>
</dbReference>
<protein>
    <submittedName>
        <fullName evidence="2">Deacylase</fullName>
    </submittedName>
</protein>
<evidence type="ECO:0000259" key="1">
    <source>
        <dbReference type="Pfam" id="PF04073"/>
    </source>
</evidence>